<dbReference type="InterPro" id="IPR041742">
    <property type="entry name" value="Sec24-like_trunk_dom"/>
</dbReference>
<dbReference type="Gene3D" id="2.60.40.1670">
    <property type="entry name" value="beta-sandwich domain of Sec23/24"/>
    <property type="match status" value="1"/>
</dbReference>
<feature type="region of interest" description="Disordered" evidence="12">
    <location>
        <begin position="288"/>
        <end position="347"/>
    </location>
</feature>
<dbReference type="Gene3D" id="1.20.120.730">
    <property type="entry name" value="Sec23/Sec24 helical domain"/>
    <property type="match status" value="1"/>
</dbReference>
<dbReference type="InterPro" id="IPR036180">
    <property type="entry name" value="Gelsolin-like_dom_sf"/>
</dbReference>
<keyword evidence="9" id="KW-0333">Golgi apparatus</keyword>
<dbReference type="InterPro" id="IPR006896">
    <property type="entry name" value="Sec23/24_trunk_dom"/>
</dbReference>
<evidence type="ECO:0000259" key="14">
    <source>
        <dbReference type="Pfam" id="PF04811"/>
    </source>
</evidence>
<dbReference type="Proteomes" id="UP001458880">
    <property type="component" value="Unassembled WGS sequence"/>
</dbReference>
<feature type="region of interest" description="Disordered" evidence="12">
    <location>
        <begin position="246"/>
        <end position="266"/>
    </location>
</feature>
<evidence type="ECO:0000256" key="1">
    <source>
        <dbReference type="ARBA" id="ARBA00004299"/>
    </source>
</evidence>
<dbReference type="Gene3D" id="3.40.20.10">
    <property type="entry name" value="Severin"/>
    <property type="match status" value="1"/>
</dbReference>
<evidence type="ECO:0000256" key="9">
    <source>
        <dbReference type="ARBA" id="ARBA00023034"/>
    </source>
</evidence>
<comment type="subcellular location">
    <subcellularLocation>
        <location evidence="1">Cytoplasmic vesicle</location>
        <location evidence="1">COPII-coated vesicle membrane</location>
        <topology evidence="1">Peripheral membrane protein</topology>
        <orientation evidence="1">Cytoplasmic side</orientation>
    </subcellularLocation>
    <subcellularLocation>
        <location evidence="3">Endoplasmic reticulum membrane</location>
        <topology evidence="3">Peripheral membrane protein</topology>
        <orientation evidence="3">Cytoplasmic side</orientation>
    </subcellularLocation>
    <subcellularLocation>
        <location evidence="2">Golgi apparatus membrane</location>
    </subcellularLocation>
</comment>
<dbReference type="PANTHER" id="PTHR13803:SF39">
    <property type="entry name" value="SECRETORY 24AB, ISOFORM A"/>
    <property type="match status" value="1"/>
</dbReference>
<keyword evidence="18" id="KW-1185">Reference proteome</keyword>
<dbReference type="FunFam" id="2.30.30.380:FF:000004">
    <property type="entry name" value="SEC24 homolog B, COPII coat complex component"/>
    <property type="match status" value="1"/>
</dbReference>
<evidence type="ECO:0000256" key="7">
    <source>
        <dbReference type="ARBA" id="ARBA00022892"/>
    </source>
</evidence>
<dbReference type="InterPro" id="IPR036175">
    <property type="entry name" value="Sec23/24_helical_dom_sf"/>
</dbReference>
<evidence type="ECO:0000256" key="8">
    <source>
        <dbReference type="ARBA" id="ARBA00022927"/>
    </source>
</evidence>
<evidence type="ECO:0000256" key="5">
    <source>
        <dbReference type="ARBA" id="ARBA00022448"/>
    </source>
</evidence>
<dbReference type="InterPro" id="IPR036465">
    <property type="entry name" value="vWFA_dom_sf"/>
</dbReference>
<dbReference type="GO" id="GO:0005789">
    <property type="term" value="C:endoplasmic reticulum membrane"/>
    <property type="evidence" value="ECO:0007669"/>
    <property type="project" value="UniProtKB-SubCell"/>
</dbReference>
<feature type="region of interest" description="Disordered" evidence="12">
    <location>
        <begin position="359"/>
        <end position="390"/>
    </location>
</feature>
<keyword evidence="5" id="KW-0813">Transport</keyword>
<accession>A0AAW1K2X4</accession>
<feature type="domain" description="Sec23/Sec24 beta-sandwich" evidence="16">
    <location>
        <begin position="904"/>
        <end position="988"/>
    </location>
</feature>
<keyword evidence="7" id="KW-0931">ER-Golgi transport</keyword>
<feature type="domain" description="Zinc finger Sec23/Sec24-type" evidence="13">
    <location>
        <begin position="589"/>
        <end position="626"/>
    </location>
</feature>
<dbReference type="GO" id="GO:0008270">
    <property type="term" value="F:zinc ion binding"/>
    <property type="evidence" value="ECO:0007669"/>
    <property type="project" value="InterPro"/>
</dbReference>
<dbReference type="Pfam" id="PF08033">
    <property type="entry name" value="Sec23_BS"/>
    <property type="match status" value="1"/>
</dbReference>
<dbReference type="GO" id="GO:0006886">
    <property type="term" value="P:intracellular protein transport"/>
    <property type="evidence" value="ECO:0007669"/>
    <property type="project" value="InterPro"/>
</dbReference>
<dbReference type="InterPro" id="IPR036174">
    <property type="entry name" value="Znf_Sec23_Sec24_sf"/>
</dbReference>
<dbReference type="InterPro" id="IPR029006">
    <property type="entry name" value="ADF-H/Gelsolin-like_dom_sf"/>
</dbReference>
<evidence type="ECO:0000259" key="15">
    <source>
        <dbReference type="Pfam" id="PF04815"/>
    </source>
</evidence>
<keyword evidence="10" id="KW-0472">Membrane</keyword>
<dbReference type="PANTHER" id="PTHR13803">
    <property type="entry name" value="SEC24-RELATED PROTEIN"/>
    <property type="match status" value="1"/>
</dbReference>
<dbReference type="SUPFAM" id="SSF81811">
    <property type="entry name" value="Helical domain of Sec23/24"/>
    <property type="match status" value="1"/>
</dbReference>
<evidence type="ECO:0000256" key="2">
    <source>
        <dbReference type="ARBA" id="ARBA00004394"/>
    </source>
</evidence>
<comment type="similarity">
    <text evidence="4">Belongs to the SEC23/SEC24 family. SEC24 subfamily.</text>
</comment>
<sequence>MNENLPNGISQIHAKQAPTAISRQFNGIGSANSSRDPSPSARFQQIPSSQLPPTRTSIPTSQLPPSRNIDNVGVLTQSYANLNISELNTTNLTPFSSPKVSAFSTSTPVIENKDDAKIANSDLNVKATNNKRDDIVKHDAKPSTDTKEQEGTNMFTFPATSQFNNASSNTLSNNSNDFREHKHVTMTKTKDNVQRVFDSKLFATTSMGPTSSGKPFEQLNTTPMQRNQVLRPSTQYQTHIGANTSQMEHTQASHFQQKPVQSASSQFAQLSPSMYVPVNQTVAQQLQSYPQNQLSKPNLSQPGHNISNIARPTESVSSQPPISFQTQSVNSQAQSFTSTVSRPINQSSSAIRPAQNIQFIPSQPKPNQNLSQASPHPVNQNFTQLSSPSAHQNFTQLPQQSVSNQTFQQPYQGYQNSYQTSAQNQSKAHLHNNRLSFLVVNNQYNNNFNTQILSKPSPFIQTMFPGSQQPIQQQFQYSNTQQAKSLYPNNSHSTPSVTHSGFNKLWGRENHDLLQSPFILPQNKLEPPKISLGQDFLDAVNCNPDIFRCTVTKIPESTSLLQKSRLPLGVLIHPFKDLNHLPVIQCNTIVRCRACRTYINPFVFFADSKRWKCNLCYRINDLPDEFQFDPVTKTYGDPSRRPEVKSSTIEYIAPAEYMIRPPQPAVYLFLMDVSRLAVETGYLHTVCTTLSSELTNLPGDARTQIGFLAYDSALHFYSLSEGQNQPHEMTVLDIEDVFLPCPDNLLVNLQDRTELVSDLLTQLPTRYNNTYETNSALGAALQVAYKMMSATGGRITVFQASLPNIGPGALTSREDPNQRSSSDVPHLNPANDFYKRLALECSGQQIAVDLFVLNPQFVDISTISGISRFSGGCIHHFPLFKASKTLQNEGFERSLRRYLTRKIGFEAVMRIRCTRGLSIHTFHGNFFVRSTDLLSLPNINPDAGFGMQVSIEENLTDVQTVCFQAALLYTSSKGERRIRVHTMCLPVTNNLSDLINSADQQCIVGLLSKMAVDRSMQSSLSDAREAFLNVAIDILTSYKITLNIASGVSGLMVPDCLKLLPLYISALLKNIAFRITVSTRLDDRVKAMCDMKTKPLPYLIQAIYPDLYPIHNLEEHNVVVNEDDEIVHQPPHLQLTARSLDSHGAYLLDIGEHMIIFICCNVSVTFLNNILGVADINAVSDYIYELPVLENLQNKRLHSFVNYLNDDKPFPATLQVIRENSQNKILFYERLIEDRLENSLSYHEFLQHIKTQVK</sequence>
<organism evidence="17 18">
    <name type="scientific">Popillia japonica</name>
    <name type="common">Japanese beetle</name>
    <dbReference type="NCBI Taxonomy" id="7064"/>
    <lineage>
        <taxon>Eukaryota</taxon>
        <taxon>Metazoa</taxon>
        <taxon>Ecdysozoa</taxon>
        <taxon>Arthropoda</taxon>
        <taxon>Hexapoda</taxon>
        <taxon>Insecta</taxon>
        <taxon>Pterygota</taxon>
        <taxon>Neoptera</taxon>
        <taxon>Endopterygota</taxon>
        <taxon>Coleoptera</taxon>
        <taxon>Polyphaga</taxon>
        <taxon>Scarabaeiformia</taxon>
        <taxon>Scarabaeidae</taxon>
        <taxon>Rutelinae</taxon>
        <taxon>Popillia</taxon>
    </lineage>
</organism>
<dbReference type="Gene3D" id="3.40.50.410">
    <property type="entry name" value="von Willebrand factor, type A domain"/>
    <property type="match status" value="1"/>
</dbReference>
<feature type="domain" description="Sec23/Sec24 trunk" evidence="14">
    <location>
        <begin position="662"/>
        <end position="899"/>
    </location>
</feature>
<evidence type="ECO:0000256" key="6">
    <source>
        <dbReference type="ARBA" id="ARBA00022824"/>
    </source>
</evidence>
<evidence type="ECO:0000259" key="16">
    <source>
        <dbReference type="Pfam" id="PF08033"/>
    </source>
</evidence>
<feature type="domain" description="Sec23/Sec24 helical" evidence="15">
    <location>
        <begin position="999"/>
        <end position="1100"/>
    </location>
</feature>
<feature type="region of interest" description="Disordered" evidence="12">
    <location>
        <begin position="26"/>
        <end position="69"/>
    </location>
</feature>
<dbReference type="Pfam" id="PF04811">
    <property type="entry name" value="Sec23_trunk"/>
    <property type="match status" value="1"/>
</dbReference>
<evidence type="ECO:0000256" key="12">
    <source>
        <dbReference type="SAM" id="MobiDB-lite"/>
    </source>
</evidence>
<dbReference type="EMBL" id="JASPKY010000267">
    <property type="protein sequence ID" value="KAK9712196.1"/>
    <property type="molecule type" value="Genomic_DNA"/>
</dbReference>
<dbReference type="SUPFAM" id="SSF82919">
    <property type="entry name" value="Zn-finger domain of Sec23/24"/>
    <property type="match status" value="1"/>
</dbReference>
<dbReference type="SUPFAM" id="SSF53300">
    <property type="entry name" value="vWA-like"/>
    <property type="match status" value="1"/>
</dbReference>
<dbReference type="Pfam" id="PF04815">
    <property type="entry name" value="Sec23_helical"/>
    <property type="match status" value="1"/>
</dbReference>
<dbReference type="Pfam" id="PF04810">
    <property type="entry name" value="zf-Sec23_Sec24"/>
    <property type="match status" value="1"/>
</dbReference>
<dbReference type="InterPro" id="IPR006895">
    <property type="entry name" value="Znf_Sec23_Sec24"/>
</dbReference>
<dbReference type="GO" id="GO:0000139">
    <property type="term" value="C:Golgi membrane"/>
    <property type="evidence" value="ECO:0007669"/>
    <property type="project" value="UniProtKB-SubCell"/>
</dbReference>
<evidence type="ECO:0000256" key="4">
    <source>
        <dbReference type="ARBA" id="ARBA00008334"/>
    </source>
</evidence>
<evidence type="ECO:0000256" key="10">
    <source>
        <dbReference type="ARBA" id="ARBA00023136"/>
    </source>
</evidence>
<gene>
    <name evidence="17" type="ORF">QE152_g25026</name>
</gene>
<protein>
    <submittedName>
        <fullName evidence="17">Sec23/Sec24 trunk domain</fullName>
    </submittedName>
</protein>
<evidence type="ECO:0000313" key="18">
    <source>
        <dbReference type="Proteomes" id="UP001458880"/>
    </source>
</evidence>
<comment type="caution">
    <text evidence="17">The sequence shown here is derived from an EMBL/GenBank/DDBJ whole genome shotgun (WGS) entry which is preliminary data.</text>
</comment>
<proteinExistence type="inferred from homology"/>
<evidence type="ECO:0000256" key="3">
    <source>
        <dbReference type="ARBA" id="ARBA00004397"/>
    </source>
</evidence>
<dbReference type="SUPFAM" id="SSF81995">
    <property type="entry name" value="beta-sandwich domain of Sec23/24"/>
    <property type="match status" value="1"/>
</dbReference>
<evidence type="ECO:0000313" key="17">
    <source>
        <dbReference type="EMBL" id="KAK9712196.1"/>
    </source>
</evidence>
<dbReference type="SUPFAM" id="SSF82754">
    <property type="entry name" value="C-terminal, gelsolin-like domain of Sec23/24"/>
    <property type="match status" value="1"/>
</dbReference>
<evidence type="ECO:0000256" key="11">
    <source>
        <dbReference type="ARBA" id="ARBA00023329"/>
    </source>
</evidence>
<dbReference type="CDD" id="cd01479">
    <property type="entry name" value="Sec24-like"/>
    <property type="match status" value="1"/>
</dbReference>
<dbReference type="AlphaFoldDB" id="A0AAW1K2X4"/>
<feature type="region of interest" description="Disordered" evidence="12">
    <location>
        <begin position="808"/>
        <end position="827"/>
    </location>
</feature>
<dbReference type="InterPro" id="IPR050550">
    <property type="entry name" value="SEC23_SEC24_subfamily"/>
</dbReference>
<keyword evidence="11" id="KW-0968">Cytoplasmic vesicle</keyword>
<dbReference type="InterPro" id="IPR012990">
    <property type="entry name" value="Beta-sandwich_Sec23_24"/>
</dbReference>
<dbReference type="GO" id="GO:0030127">
    <property type="term" value="C:COPII vesicle coat"/>
    <property type="evidence" value="ECO:0007669"/>
    <property type="project" value="InterPro"/>
</dbReference>
<reference evidence="17 18" key="1">
    <citation type="journal article" date="2024" name="BMC Genomics">
        <title>De novo assembly and annotation of Popillia japonica's genome with initial clues to its potential as an invasive pest.</title>
        <authorList>
            <person name="Cucini C."/>
            <person name="Boschi S."/>
            <person name="Funari R."/>
            <person name="Cardaioli E."/>
            <person name="Iannotti N."/>
            <person name="Marturano G."/>
            <person name="Paoli F."/>
            <person name="Bruttini M."/>
            <person name="Carapelli A."/>
            <person name="Frati F."/>
            <person name="Nardi F."/>
        </authorList>
    </citation>
    <scope>NUCLEOTIDE SEQUENCE [LARGE SCALE GENOMIC DNA]</scope>
    <source>
        <strain evidence="17">DMR45628</strain>
    </source>
</reference>
<keyword evidence="6" id="KW-0256">Endoplasmic reticulum</keyword>
<name>A0AAW1K2X4_POPJA</name>
<dbReference type="GO" id="GO:0000149">
    <property type="term" value="F:SNARE binding"/>
    <property type="evidence" value="ECO:0007669"/>
    <property type="project" value="TreeGrafter"/>
</dbReference>
<keyword evidence="8" id="KW-0653">Protein transport</keyword>
<dbReference type="GO" id="GO:0070971">
    <property type="term" value="C:endoplasmic reticulum exit site"/>
    <property type="evidence" value="ECO:0007669"/>
    <property type="project" value="TreeGrafter"/>
</dbReference>
<dbReference type="GO" id="GO:0090110">
    <property type="term" value="P:COPII-coated vesicle cargo loading"/>
    <property type="evidence" value="ECO:0007669"/>
    <property type="project" value="TreeGrafter"/>
</dbReference>
<evidence type="ECO:0000259" key="13">
    <source>
        <dbReference type="Pfam" id="PF04810"/>
    </source>
</evidence>
<dbReference type="Gene3D" id="2.30.30.380">
    <property type="entry name" value="Zn-finger domain of Sec23/24"/>
    <property type="match status" value="1"/>
</dbReference>
<dbReference type="InterPro" id="IPR006900">
    <property type="entry name" value="Sec23/24_helical_dom"/>
</dbReference>